<dbReference type="eggNOG" id="ENOG502S8RP">
    <property type="taxonomic scope" value="Eukaryota"/>
</dbReference>
<gene>
    <name evidence="2" type="ordered locus">Ecym_3505</name>
</gene>
<dbReference type="Gene3D" id="3.30.420.40">
    <property type="match status" value="2"/>
</dbReference>
<dbReference type="GeneID" id="11469088"/>
<protein>
    <recommendedName>
        <fullName evidence="4">Actin-related protein</fullName>
    </recommendedName>
</protein>
<evidence type="ECO:0000313" key="3">
    <source>
        <dbReference type="Proteomes" id="UP000006790"/>
    </source>
</evidence>
<sequence length="305" mass="34854">MEVPVVIQLGNKFCVCGRAGDIDPIDMRQIPADWLEDELAVFDLMRFWIHDTIMCMPNRLKIVILENVLLDVPKKKRLCHVLLDRLMVSSVVFLPDILMACVAGGVTDAIVVDIGWENTVVAPIMDMRILEQHMGISKIGAKWIGSKLSSTFEIDGEKIVRMIKLDTDINCNGVQIEWRDIEDCMEILWNINKQDPECDIDEFPIISLVLESIKQLPIDVKSKVLQNVIIIGGLSKIQGLKERLIENLRYAHTNARGINILKVWQGGSIYTYHSLMHNDLDQMEVNREEFKSSGIVPDWQLQRFM</sequence>
<evidence type="ECO:0008006" key="4">
    <source>
        <dbReference type="Google" id="ProtNLM"/>
    </source>
</evidence>
<dbReference type="AlphaFoldDB" id="G8JS64"/>
<dbReference type="OrthoDB" id="337660at2759"/>
<dbReference type="Proteomes" id="UP000006790">
    <property type="component" value="Chromosome 3"/>
</dbReference>
<dbReference type="EMBL" id="CP002499">
    <property type="protein sequence ID" value="AET38983.1"/>
    <property type="molecule type" value="Genomic_DNA"/>
</dbReference>
<comment type="similarity">
    <text evidence="1">Belongs to the actin family.</text>
</comment>
<evidence type="ECO:0000256" key="1">
    <source>
        <dbReference type="RuleBase" id="RU000487"/>
    </source>
</evidence>
<accession>G8JS64</accession>
<dbReference type="FunCoup" id="G8JS64">
    <property type="interactions" value="63"/>
</dbReference>
<dbReference type="STRING" id="931890.G8JS64"/>
<dbReference type="Pfam" id="PF00022">
    <property type="entry name" value="Actin"/>
    <property type="match status" value="2"/>
</dbReference>
<dbReference type="PANTHER" id="PTHR11937">
    <property type="entry name" value="ACTIN"/>
    <property type="match status" value="1"/>
</dbReference>
<organism evidence="2 3">
    <name type="scientific">Eremothecium cymbalariae (strain CBS 270.75 / DBVPG 7215 / KCTC 17166 / NRRL Y-17582)</name>
    <name type="common">Yeast</name>
    <dbReference type="NCBI Taxonomy" id="931890"/>
    <lineage>
        <taxon>Eukaryota</taxon>
        <taxon>Fungi</taxon>
        <taxon>Dikarya</taxon>
        <taxon>Ascomycota</taxon>
        <taxon>Saccharomycotina</taxon>
        <taxon>Saccharomycetes</taxon>
        <taxon>Saccharomycetales</taxon>
        <taxon>Saccharomycetaceae</taxon>
        <taxon>Eremothecium</taxon>
    </lineage>
</organism>
<dbReference type="HOGENOM" id="CLU_085474_0_0_1"/>
<dbReference type="SUPFAM" id="SSF53067">
    <property type="entry name" value="Actin-like ATPase domain"/>
    <property type="match status" value="2"/>
</dbReference>
<evidence type="ECO:0000313" key="2">
    <source>
        <dbReference type="EMBL" id="AET38983.1"/>
    </source>
</evidence>
<dbReference type="KEGG" id="erc:Ecym_3505"/>
<dbReference type="InParanoid" id="G8JS64"/>
<keyword evidence="3" id="KW-1185">Reference proteome</keyword>
<proteinExistence type="inferred from homology"/>
<dbReference type="InterPro" id="IPR004000">
    <property type="entry name" value="Actin"/>
</dbReference>
<reference evidence="3" key="1">
    <citation type="journal article" date="2012" name="G3 (Bethesda)">
        <title>Pichia sorbitophila, an interspecies yeast hybrid reveals early steps of genome resolution following polyploidization.</title>
        <authorList>
            <person name="Leh Louis V."/>
            <person name="Despons L."/>
            <person name="Friedrich A."/>
            <person name="Martin T."/>
            <person name="Durrens P."/>
            <person name="Casaregola S."/>
            <person name="Neuveglise C."/>
            <person name="Fairhead C."/>
            <person name="Marck C."/>
            <person name="Cruz J.A."/>
            <person name="Straub M.L."/>
            <person name="Kugler V."/>
            <person name="Sacerdot C."/>
            <person name="Uzunov Z."/>
            <person name="Thierry A."/>
            <person name="Weiss S."/>
            <person name="Bleykasten C."/>
            <person name="De Montigny J."/>
            <person name="Jacques N."/>
            <person name="Jung P."/>
            <person name="Lemaire M."/>
            <person name="Mallet S."/>
            <person name="Morel G."/>
            <person name="Richard G.F."/>
            <person name="Sarkar A."/>
            <person name="Savel G."/>
            <person name="Schacherer J."/>
            <person name="Seret M.L."/>
            <person name="Talla E."/>
            <person name="Samson G."/>
            <person name="Jubin C."/>
            <person name="Poulain J."/>
            <person name="Vacherie B."/>
            <person name="Barbe V."/>
            <person name="Pelletier E."/>
            <person name="Sherman D.J."/>
            <person name="Westhof E."/>
            <person name="Weissenbach J."/>
            <person name="Baret P.V."/>
            <person name="Wincker P."/>
            <person name="Gaillardin C."/>
            <person name="Dujon B."/>
            <person name="Souciet J.L."/>
        </authorList>
    </citation>
    <scope>NUCLEOTIDE SEQUENCE [LARGE SCALE GENOMIC DNA]</scope>
    <source>
        <strain evidence="3">CBS 270.75 / DBVPG 7215 / KCTC 17166 / NRRL Y-17582</strain>
    </source>
</reference>
<dbReference type="RefSeq" id="XP_003645800.1">
    <property type="nucleotide sequence ID" value="XM_003645752.1"/>
</dbReference>
<name>G8JS64_ERECY</name>
<dbReference type="OMA" id="HIAPDWF"/>
<dbReference type="SMART" id="SM00268">
    <property type="entry name" value="ACTIN"/>
    <property type="match status" value="1"/>
</dbReference>
<dbReference type="InterPro" id="IPR043129">
    <property type="entry name" value="ATPase_NBD"/>
</dbReference>